<accession>A0ABT6BFI7</accession>
<protein>
    <submittedName>
        <fullName evidence="2">MBL fold metallo-hydrolase</fullName>
    </submittedName>
</protein>
<dbReference type="Gene3D" id="3.60.15.10">
    <property type="entry name" value="Ribonuclease Z/Hydroxyacylglutathione hydrolase-like"/>
    <property type="match status" value="1"/>
</dbReference>
<organism evidence="2 3">
    <name type="scientific">Luteibacter sahnii</name>
    <dbReference type="NCBI Taxonomy" id="3021977"/>
    <lineage>
        <taxon>Bacteria</taxon>
        <taxon>Pseudomonadati</taxon>
        <taxon>Pseudomonadota</taxon>
        <taxon>Gammaproteobacteria</taxon>
        <taxon>Lysobacterales</taxon>
        <taxon>Rhodanobacteraceae</taxon>
        <taxon>Luteibacter</taxon>
    </lineage>
</organism>
<dbReference type="SMART" id="SM00849">
    <property type="entry name" value="Lactamase_B"/>
    <property type="match status" value="1"/>
</dbReference>
<gene>
    <name evidence="2" type="ORF">P3W24_18290</name>
</gene>
<evidence type="ECO:0000313" key="3">
    <source>
        <dbReference type="Proteomes" id="UP001528850"/>
    </source>
</evidence>
<evidence type="ECO:0000313" key="2">
    <source>
        <dbReference type="EMBL" id="MDF4026929.1"/>
    </source>
</evidence>
<dbReference type="SUPFAM" id="SSF56281">
    <property type="entry name" value="Metallo-hydrolase/oxidoreductase"/>
    <property type="match status" value="1"/>
</dbReference>
<name>A0ABT6BFI7_9GAMM</name>
<evidence type="ECO:0000259" key="1">
    <source>
        <dbReference type="SMART" id="SM00849"/>
    </source>
</evidence>
<sequence>MYLRPEVKIEPLVGRWHAWPHLVSPVQLALHVAYRLLPLLKSFVGSPAAHVTANQDPKMYGGPFVGLRDEDVDAAKALIAKLEVDAAPLIALAADLRQLVAMLDEEASGYSLDAFYARLPESLRGLVELVYDLNHRADFRLFEELLYDEDMTRSLQEIWIHTTPESERDFFMSTPRLDNRPGLTLPLHFGDSRLDALSRSRNEPVSVMALCAELGVAEEQRPYFESLFTDEEPPRAALPACEADGVRMRYFGHACVLFESADETILIDPFMSMQGAKDGRFTINDLPDRIDRVVITHCHQDHFCMEMLLQLRPRIGSIVVPGNNNGSIADPSMALVLRDMGFREIVTLRPFDRIQLAHGYLESLPFTGEHADLNIHSKHALALQLRGRKFLFLIDSDGRDLALYRRLSARLGPLDAMFIGMECHGAPLNWLYEPLLMKAVSRRNNESRRLSGANAERARNILQEVNTRRVFVYAMGQEPWMKFIMGLQYEPDSIQLLESDRFIQDCQGAGIECERLYLSRQVEF</sequence>
<dbReference type="Proteomes" id="UP001528850">
    <property type="component" value="Unassembled WGS sequence"/>
</dbReference>
<dbReference type="InterPro" id="IPR001279">
    <property type="entry name" value="Metallo-B-lactamas"/>
</dbReference>
<keyword evidence="3" id="KW-1185">Reference proteome</keyword>
<proteinExistence type="predicted"/>
<dbReference type="InterPro" id="IPR041141">
    <property type="entry name" value="CmlA_N"/>
</dbReference>
<comment type="caution">
    <text evidence="2">The sequence shown here is derived from an EMBL/GenBank/DDBJ whole genome shotgun (WGS) entry which is preliminary data.</text>
</comment>
<feature type="domain" description="Metallo-beta-lactamase" evidence="1">
    <location>
        <begin position="252"/>
        <end position="421"/>
    </location>
</feature>
<dbReference type="InterPro" id="IPR036866">
    <property type="entry name" value="RibonucZ/Hydroxyglut_hydro"/>
</dbReference>
<dbReference type="Pfam" id="PF18456">
    <property type="entry name" value="CmlA_N"/>
    <property type="match status" value="1"/>
</dbReference>
<dbReference type="EMBL" id="JARJJS010000008">
    <property type="protein sequence ID" value="MDF4026929.1"/>
    <property type="molecule type" value="Genomic_DNA"/>
</dbReference>
<reference evidence="2 3" key="1">
    <citation type="journal article" date="2024" name="Curr. Microbiol.">
        <title>Luteibacter sahnii sp. nov., A Novel Yellow-Colored Xanthomonadin Pigment Producing Probiotic Bacterium from Healthy Rice Seed Microbiome.</title>
        <authorList>
            <person name="Jaiswal G."/>
            <person name="Rana R."/>
            <person name="Nayak P.K."/>
            <person name="Chouhan R."/>
            <person name="Gandhi S.G."/>
            <person name="Patel H.K."/>
            <person name="Patil P.B."/>
        </authorList>
    </citation>
    <scope>NUCLEOTIDE SEQUENCE [LARGE SCALE GENOMIC DNA]</scope>
    <source>
        <strain evidence="2 3">PPL201</strain>
    </source>
</reference>
<dbReference type="Pfam" id="PF13483">
    <property type="entry name" value="Lactamase_B_3"/>
    <property type="match status" value="1"/>
</dbReference>